<keyword evidence="2" id="KW-1185">Reference proteome</keyword>
<dbReference type="RefSeq" id="WP_241349916.1">
    <property type="nucleotide sequence ID" value="NZ_JAKZGP010000080.1"/>
</dbReference>
<proteinExistence type="predicted"/>
<protein>
    <recommendedName>
        <fullName evidence="3">Chaperone of endosialidase</fullName>
    </recommendedName>
</protein>
<name>A0ABS9V505_9BACT</name>
<accession>A0ABS9V505</accession>
<evidence type="ECO:0000313" key="1">
    <source>
        <dbReference type="EMBL" id="MCH7411482.1"/>
    </source>
</evidence>
<reference evidence="1" key="1">
    <citation type="submission" date="2022-03" db="EMBL/GenBank/DDBJ databases">
        <title>De novo assembled genomes of Belliella spp. (Cyclobacteriaceae) strains.</title>
        <authorList>
            <person name="Szabo A."/>
            <person name="Korponai K."/>
            <person name="Felfoldi T."/>
        </authorList>
    </citation>
    <scope>NUCLEOTIDE SEQUENCE</scope>
    <source>
        <strain evidence="1">DSM 111904</strain>
    </source>
</reference>
<gene>
    <name evidence="1" type="ORF">MM239_18990</name>
</gene>
<dbReference type="EMBL" id="JAKZGP010000080">
    <property type="protein sequence ID" value="MCH7411482.1"/>
    <property type="molecule type" value="Genomic_DNA"/>
</dbReference>
<evidence type="ECO:0008006" key="3">
    <source>
        <dbReference type="Google" id="ProtNLM"/>
    </source>
</evidence>
<evidence type="ECO:0000313" key="2">
    <source>
        <dbReference type="Proteomes" id="UP001165489"/>
    </source>
</evidence>
<comment type="caution">
    <text evidence="1">The sequence shown here is derived from an EMBL/GenBank/DDBJ whole genome shotgun (WGS) entry which is preliminary data.</text>
</comment>
<dbReference type="Proteomes" id="UP001165489">
    <property type="component" value="Unassembled WGS sequence"/>
</dbReference>
<sequence>MKKQHMLPLFFLMILPFRFLFAQNNIFPSSGNVGIGTLNPSTLLHLDISSTGQSVILGKGADPNFKVGYWQDRTSNSSGTIVGEFNLNYNGLNNAGIRFLRGESTIGGFLTFTSNNGTERMRIATNGNVGIGTTHPTNKLEVNGTIRAREVKLEATNWPDYVFSDNYELRSLEELKSFITQKGHLPGLKSAKQYGEDGVNMLELNQLLLEKMEELTLYLLEQEKRIGLLEKKLSVKTM</sequence>
<organism evidence="1 2">
    <name type="scientific">Belliella filtrata</name>
    <dbReference type="NCBI Taxonomy" id="2923435"/>
    <lineage>
        <taxon>Bacteria</taxon>
        <taxon>Pseudomonadati</taxon>
        <taxon>Bacteroidota</taxon>
        <taxon>Cytophagia</taxon>
        <taxon>Cytophagales</taxon>
        <taxon>Cyclobacteriaceae</taxon>
        <taxon>Belliella</taxon>
    </lineage>
</organism>